<dbReference type="GO" id="GO:0033539">
    <property type="term" value="P:fatty acid beta-oxidation using acyl-CoA dehydrogenase"/>
    <property type="evidence" value="ECO:0007669"/>
    <property type="project" value="TreeGrafter"/>
</dbReference>
<dbReference type="GO" id="GO:0009055">
    <property type="term" value="F:electron transfer activity"/>
    <property type="evidence" value="ECO:0007669"/>
    <property type="project" value="InterPro"/>
</dbReference>
<comment type="subunit">
    <text evidence="2">Heterodimer of an alpha and a beta subunit.</text>
</comment>
<dbReference type="Gene3D" id="3.40.50.1220">
    <property type="entry name" value="TPP-binding domain"/>
    <property type="match status" value="1"/>
</dbReference>
<name>A0AAP4FBD0_9CORY</name>
<comment type="similarity">
    <text evidence="1">Belongs to the ETF alpha-subunit/FixB family.</text>
</comment>
<evidence type="ECO:0000259" key="6">
    <source>
        <dbReference type="Pfam" id="PF01012"/>
    </source>
</evidence>
<feature type="binding site" evidence="4">
    <location>
        <begin position="236"/>
        <end position="237"/>
    </location>
    <ligand>
        <name>FAD</name>
        <dbReference type="ChEBI" id="CHEBI:57692"/>
    </ligand>
</feature>
<dbReference type="SUPFAM" id="SSF52402">
    <property type="entry name" value="Adenine nucleotide alpha hydrolases-like"/>
    <property type="match status" value="1"/>
</dbReference>
<dbReference type="InterPro" id="IPR014730">
    <property type="entry name" value="ETF_a/b_N"/>
</dbReference>
<dbReference type="PANTHER" id="PTHR43153">
    <property type="entry name" value="ELECTRON TRANSFER FLAVOPROTEIN ALPHA"/>
    <property type="match status" value="1"/>
</dbReference>
<dbReference type="PIRSF" id="PIRSF000089">
    <property type="entry name" value="Electra_flavoP_a"/>
    <property type="match status" value="1"/>
</dbReference>
<dbReference type="Pfam" id="PF00766">
    <property type="entry name" value="ETF_alpha"/>
    <property type="match status" value="1"/>
</dbReference>
<evidence type="ECO:0000313" key="8">
    <source>
        <dbReference type="Proteomes" id="UP001226160"/>
    </source>
</evidence>
<evidence type="ECO:0000313" key="7">
    <source>
        <dbReference type="EMBL" id="MDK4326636.1"/>
    </source>
</evidence>
<dbReference type="InterPro" id="IPR014729">
    <property type="entry name" value="Rossmann-like_a/b/a_fold"/>
</dbReference>
<dbReference type="SUPFAM" id="SSF52467">
    <property type="entry name" value="DHS-like NAD/FAD-binding domain"/>
    <property type="match status" value="1"/>
</dbReference>
<dbReference type="Proteomes" id="UP001226160">
    <property type="component" value="Unassembled WGS sequence"/>
</dbReference>
<dbReference type="Gene3D" id="3.40.50.620">
    <property type="entry name" value="HUPs"/>
    <property type="match status" value="1"/>
</dbReference>
<keyword evidence="4" id="KW-0285">Flavoprotein</keyword>
<proteinExistence type="inferred from homology"/>
<feature type="domain" description="Electron transfer flavoprotein alpha subunit C-terminal" evidence="5">
    <location>
        <begin position="200"/>
        <end position="279"/>
    </location>
</feature>
<dbReference type="EMBL" id="JASNVP010000008">
    <property type="protein sequence ID" value="MDK4326636.1"/>
    <property type="molecule type" value="Genomic_DNA"/>
</dbReference>
<dbReference type="GO" id="GO:0050660">
    <property type="term" value="F:flavin adenine dinucleotide binding"/>
    <property type="evidence" value="ECO:0007669"/>
    <property type="project" value="InterPro"/>
</dbReference>
<dbReference type="InterPro" id="IPR001308">
    <property type="entry name" value="ETF_a/FixB"/>
</dbReference>
<organism evidence="7 8">
    <name type="scientific">Corynebacterium propinquum</name>
    <dbReference type="NCBI Taxonomy" id="43769"/>
    <lineage>
        <taxon>Bacteria</taxon>
        <taxon>Bacillati</taxon>
        <taxon>Actinomycetota</taxon>
        <taxon>Actinomycetes</taxon>
        <taxon>Mycobacteriales</taxon>
        <taxon>Corynebacteriaceae</taxon>
        <taxon>Corynebacterium</taxon>
    </lineage>
</organism>
<dbReference type="InterPro" id="IPR029035">
    <property type="entry name" value="DHS-like_NAD/FAD-binding_dom"/>
</dbReference>
<feature type="binding site" evidence="4">
    <location>
        <position position="211"/>
    </location>
    <ligand>
        <name>FAD</name>
        <dbReference type="ChEBI" id="CHEBI:57692"/>
    </ligand>
</feature>
<protein>
    <submittedName>
        <fullName evidence="7">Electron transfer flavoprotein subunit alpha/FixB family protein</fullName>
    </submittedName>
</protein>
<dbReference type="PANTHER" id="PTHR43153:SF1">
    <property type="entry name" value="ELECTRON TRANSFER FLAVOPROTEIN SUBUNIT ALPHA, MITOCHONDRIAL"/>
    <property type="match status" value="1"/>
</dbReference>
<sequence length="323" mass="32931">MTYPDNCVLVVCELAADGGLPETISELCGAASAIGTPVVLLIAPGEVAETTTNTIAQAGAEHIAIAVQDYSQLGSAVAAVEEAISEFSPVATLFIADADGTDLAGRTAVRLQRALLSNVTGIDRDDEGIIAYHSVLGDTYDVTSAATFNSPIVTLRRNAVGQRAKPGAGHKTELQAAALSPAAIITESTALPQTSGRSALPNAKVVVTGGRGFSSTEEFQAVEDLADALGGAVGATRAAVDAGYADPAAQIGHNGVSVQPDVYFALALSGAIQHVSGMKSSKHIIAINKDEDAPIFDLADFGVVGDVVEILPKLTSLLAQRKG</sequence>
<evidence type="ECO:0000259" key="5">
    <source>
        <dbReference type="Pfam" id="PF00766"/>
    </source>
</evidence>
<accession>A0AAP4FBD0</accession>
<evidence type="ECO:0000256" key="2">
    <source>
        <dbReference type="ARBA" id="ARBA00011355"/>
    </source>
</evidence>
<dbReference type="RefSeq" id="WP_239211799.1">
    <property type="nucleotide sequence ID" value="NZ_CP100361.1"/>
</dbReference>
<comment type="cofactor">
    <cofactor evidence="4">
        <name>FAD</name>
        <dbReference type="ChEBI" id="CHEBI:57692"/>
    </cofactor>
    <text evidence="4">Binds 1 FAD per dimer.</text>
</comment>
<reference evidence="7" key="1">
    <citation type="submission" date="2023-05" db="EMBL/GenBank/DDBJ databases">
        <title>Metabolic capabilities are highly conserved among human nasal-associated Corynebacterium species in pangenomic analyses.</title>
        <authorList>
            <person name="Tran T.H."/>
            <person name="Roberts A.Q."/>
            <person name="Escapa I.F."/>
            <person name="Gao W."/>
            <person name="Conlan S."/>
            <person name="Kong H."/>
            <person name="Segre J.A."/>
            <person name="Kelly M.S."/>
            <person name="Lemon K.P."/>
        </authorList>
    </citation>
    <scope>NUCLEOTIDE SEQUENCE</scope>
    <source>
        <strain evidence="7">KPL2654</strain>
    </source>
</reference>
<evidence type="ECO:0000256" key="1">
    <source>
        <dbReference type="ARBA" id="ARBA00005817"/>
    </source>
</evidence>
<gene>
    <name evidence="7" type="ORF">QPX54_08995</name>
</gene>
<dbReference type="AlphaFoldDB" id="A0AAP4FBD0"/>
<dbReference type="Pfam" id="PF01012">
    <property type="entry name" value="ETF"/>
    <property type="match status" value="1"/>
</dbReference>
<dbReference type="InterPro" id="IPR014731">
    <property type="entry name" value="ETF_asu_C"/>
</dbReference>
<evidence type="ECO:0000256" key="3">
    <source>
        <dbReference type="ARBA" id="ARBA00025649"/>
    </source>
</evidence>
<feature type="binding site" evidence="4">
    <location>
        <position position="288"/>
    </location>
    <ligand>
        <name>FAD</name>
        <dbReference type="ChEBI" id="CHEBI:57692"/>
    </ligand>
</feature>
<comment type="function">
    <text evidence="3">The electron transfer flavoprotein serves as a specific electron acceptor for other dehydrogenases. It transfers the electrons to the main respiratory chain via ETF-ubiquinone oxidoreductase (ETF dehydrogenase).</text>
</comment>
<evidence type="ECO:0000256" key="4">
    <source>
        <dbReference type="PIRSR" id="PIRSR000089-1"/>
    </source>
</evidence>
<comment type="caution">
    <text evidence="7">The sequence shown here is derived from an EMBL/GenBank/DDBJ whole genome shotgun (WGS) entry which is preliminary data.</text>
</comment>
<feature type="domain" description="Electron transfer flavoprotein alpha/beta-subunit N-terminal" evidence="6">
    <location>
        <begin position="8"/>
        <end position="175"/>
    </location>
</feature>
<keyword evidence="4" id="KW-0274">FAD</keyword>